<gene>
    <name evidence="3" type="ORF">IRI77_28170</name>
</gene>
<evidence type="ECO:0000256" key="1">
    <source>
        <dbReference type="SAM" id="MobiDB-lite"/>
    </source>
</evidence>
<dbReference type="EMBL" id="CP063849">
    <property type="protein sequence ID" value="QOY92167.1"/>
    <property type="molecule type" value="Genomic_DNA"/>
</dbReference>
<sequence>MRVIVCGMAIGAAVFAQQAPPAGAAAGAQGRPRGAGRAMNPANLVPPLEESGYTQIFDGKSLNGWDVDPDFWRVEDGAIVGETKADHQPKQNIFAIWRGGKPADFEFKAQYRMTGGNSGIQYRSIERPDVAKWVLQGYQADIDAQQQYTGQIYEERGRGFLALRGMFAYVGDGKKTGMVGKVGENEELKAFIKNDDWNEIHIIARGNTIIQLINGHVMATLVDDDTTKRKMDGVIGLQLHLTSTGMKIEVKNIRLKTF</sequence>
<evidence type="ECO:0000313" key="4">
    <source>
        <dbReference type="Proteomes" id="UP000593892"/>
    </source>
</evidence>
<evidence type="ECO:0000313" key="3">
    <source>
        <dbReference type="EMBL" id="QOY92167.1"/>
    </source>
</evidence>
<feature type="domain" description="3-keto-alpha-glucoside-1,2-lyase/3-keto-2-hydroxy-glucal hydratase" evidence="2">
    <location>
        <begin position="52"/>
        <end position="256"/>
    </location>
</feature>
<reference evidence="3 4" key="1">
    <citation type="submission" date="2020-10" db="EMBL/GenBank/DDBJ databases">
        <title>Complete genome sequence of Paludibaculum fermentans P105T, a facultatively anaerobic acidobacterium capable of dissimilatory Fe(III) reduction.</title>
        <authorList>
            <person name="Dedysh S.N."/>
            <person name="Beletsky A.V."/>
            <person name="Kulichevskaya I.S."/>
            <person name="Mardanov A.V."/>
            <person name="Ravin N.V."/>
        </authorList>
    </citation>
    <scope>NUCLEOTIDE SEQUENCE [LARGE SCALE GENOMIC DNA]</scope>
    <source>
        <strain evidence="3 4">P105</strain>
    </source>
</reference>
<name>A0A7S7SNA2_PALFE</name>
<keyword evidence="4" id="KW-1185">Reference proteome</keyword>
<dbReference type="Proteomes" id="UP000593892">
    <property type="component" value="Chromosome"/>
</dbReference>
<evidence type="ECO:0000259" key="2">
    <source>
        <dbReference type="Pfam" id="PF06439"/>
    </source>
</evidence>
<protein>
    <submittedName>
        <fullName evidence="3">DUF1080 domain-containing protein</fullName>
    </submittedName>
</protein>
<proteinExistence type="predicted"/>
<feature type="compositionally biased region" description="Low complexity" evidence="1">
    <location>
        <begin position="21"/>
        <end position="38"/>
    </location>
</feature>
<accession>A0A7S7SNA2</accession>
<dbReference type="AlphaFoldDB" id="A0A7S7SNA2"/>
<dbReference type="KEGG" id="pfer:IRI77_28170"/>
<dbReference type="InterPro" id="IPR010496">
    <property type="entry name" value="AL/BT2_dom"/>
</dbReference>
<dbReference type="Gene3D" id="2.60.120.560">
    <property type="entry name" value="Exo-inulinase, domain 1"/>
    <property type="match status" value="1"/>
</dbReference>
<organism evidence="3 4">
    <name type="scientific">Paludibaculum fermentans</name>
    <dbReference type="NCBI Taxonomy" id="1473598"/>
    <lineage>
        <taxon>Bacteria</taxon>
        <taxon>Pseudomonadati</taxon>
        <taxon>Acidobacteriota</taxon>
        <taxon>Terriglobia</taxon>
        <taxon>Bryobacterales</taxon>
        <taxon>Bryobacteraceae</taxon>
        <taxon>Paludibaculum</taxon>
    </lineage>
</organism>
<dbReference type="GO" id="GO:0016787">
    <property type="term" value="F:hydrolase activity"/>
    <property type="evidence" value="ECO:0007669"/>
    <property type="project" value="InterPro"/>
</dbReference>
<dbReference type="Pfam" id="PF06439">
    <property type="entry name" value="3keto-disac_hyd"/>
    <property type="match status" value="1"/>
</dbReference>
<feature type="region of interest" description="Disordered" evidence="1">
    <location>
        <begin position="21"/>
        <end position="41"/>
    </location>
</feature>